<dbReference type="RefSeq" id="XP_035348710.1">
    <property type="nucleotide sequence ID" value="XM_035492817.1"/>
</dbReference>
<feature type="region of interest" description="Disordered" evidence="1">
    <location>
        <begin position="79"/>
        <end position="132"/>
    </location>
</feature>
<keyword evidence="3" id="KW-1185">Reference proteome</keyword>
<evidence type="ECO:0000256" key="1">
    <source>
        <dbReference type="SAM" id="MobiDB-lite"/>
    </source>
</evidence>
<dbReference type="GeneID" id="55997180"/>
<gene>
    <name evidence="2" type="ORF">TRUGW13939_09697</name>
</gene>
<reference evidence="3" key="1">
    <citation type="submission" date="2020-06" db="EMBL/GenBank/DDBJ databases">
        <title>A chromosome-scale genome assembly of Talaromyces rugulosus W13939.</title>
        <authorList>
            <person name="Wang B."/>
            <person name="Guo L."/>
            <person name="Ye K."/>
            <person name="Wang L."/>
        </authorList>
    </citation>
    <scope>NUCLEOTIDE SEQUENCE [LARGE SCALE GENOMIC DNA]</scope>
    <source>
        <strain evidence="3">W13939</strain>
    </source>
</reference>
<dbReference type="Proteomes" id="UP000509510">
    <property type="component" value="Chromosome V"/>
</dbReference>
<evidence type="ECO:0000313" key="2">
    <source>
        <dbReference type="EMBL" id="QKX62536.1"/>
    </source>
</evidence>
<organism evidence="2 3">
    <name type="scientific">Talaromyces rugulosus</name>
    <name type="common">Penicillium rugulosum</name>
    <dbReference type="NCBI Taxonomy" id="121627"/>
    <lineage>
        <taxon>Eukaryota</taxon>
        <taxon>Fungi</taxon>
        <taxon>Dikarya</taxon>
        <taxon>Ascomycota</taxon>
        <taxon>Pezizomycotina</taxon>
        <taxon>Eurotiomycetes</taxon>
        <taxon>Eurotiomycetidae</taxon>
        <taxon>Eurotiales</taxon>
        <taxon>Trichocomaceae</taxon>
        <taxon>Talaromyces</taxon>
        <taxon>Talaromyces sect. Islandici</taxon>
    </lineage>
</organism>
<sequence>MPSIPAKRRMISKRTGIISASGSLRQALWCWRDPKDKMHHKLGPHPLESMVRYVEQGGKISTHEDVPDFIRQEILGAEEQRQNQPKNSHHRAASSPSINITNVLPSPSSSAAHQMAAGEASTSAPPTRSNSTDCLNVQGCRDDAVIDYTDWQISQARSDTWRDGFQRCGAIALEKGLDLDLLYKKGPTVYDGQNIIEGLIEQYVRDIKFWAEKVRPRRREFESATSQSL</sequence>
<feature type="compositionally biased region" description="Polar residues" evidence="1">
    <location>
        <begin position="94"/>
        <end position="112"/>
    </location>
</feature>
<feature type="compositionally biased region" description="Polar residues" evidence="1">
    <location>
        <begin position="120"/>
        <end position="132"/>
    </location>
</feature>
<proteinExistence type="predicted"/>
<accession>A0A7H8R8E4</accession>
<dbReference type="KEGG" id="trg:TRUGW13939_09697"/>
<dbReference type="EMBL" id="CP055902">
    <property type="protein sequence ID" value="QKX62536.1"/>
    <property type="molecule type" value="Genomic_DNA"/>
</dbReference>
<name>A0A7H8R8E4_TALRU</name>
<dbReference type="OrthoDB" id="4232626at2759"/>
<evidence type="ECO:0000313" key="3">
    <source>
        <dbReference type="Proteomes" id="UP000509510"/>
    </source>
</evidence>
<dbReference type="AlphaFoldDB" id="A0A7H8R8E4"/>
<protein>
    <submittedName>
        <fullName evidence="2">Uncharacterized protein</fullName>
    </submittedName>
</protein>